<sequence length="555" mass="59502">EEEGEGRGGAGGHAHARATRTARGPDAAGAPTARLRLPRASRAWRGGCGRPERRGLCCVPRPPRPRAPASRVGPAGPRPCRLPSLLRRPSAQVSPLGRVGPARGWSPRGVQPPGAGGGGRGRSGREGGSEGDPARGCPRPWGCCASGSGPGGAPRPLGQLRGGALGSRTGKLSAPARQQQSDSWSRPQARPARSVGPGGPESESEPEPRPAPTAGGTAAPLDSPTSRGLSAVRLLCCVRRLRCSLPCKIRSSPSGIRSPGPAAGQTRDSVANWGCFSVVPKARNPLRPCIENYQAHHVCLHFSWNSLHFVEDSDALERFEALFTVYDDQVTFQLFKSFRRVRINFSKPEAAARARIELNETDFNGKKLKLYFAQVQMSSETRDKSYLLPPQPVKQFLISPPASPPVGWKQGEDAMPVINYDLLCAVSKLGPGEKYELHAGTESTPSVVVHVCESETEEEEETKNPKQKITQTRRPEPPAAALNSAVPLQKSPVTKKTLLWSGGSADLCSLISHLELPGMCVKGLHTGVWVGKLLWLPLHREKNAEIHAIVSAHFW</sequence>
<dbReference type="SUPFAM" id="SSF54928">
    <property type="entry name" value="RNA-binding domain, RBD"/>
    <property type="match status" value="1"/>
</dbReference>
<comment type="function">
    <text evidence="2">Inhibits calcineurin-dependent transcriptional responses by binding to the catalytic domain of calcineurin A. Could play a role during central nervous system development.</text>
</comment>
<dbReference type="InterPro" id="IPR006931">
    <property type="entry name" value="Calcipressin"/>
</dbReference>
<comment type="similarity">
    <text evidence="1">Belongs to the RCAN family.</text>
</comment>
<dbReference type="PANTHER" id="PTHR10300:SF6">
    <property type="entry name" value="CALCIPRESSIN-3"/>
    <property type="match status" value="1"/>
</dbReference>
<evidence type="ECO:0000313" key="4">
    <source>
        <dbReference type="Ensembl" id="ENSCAFP00040001148.1"/>
    </source>
</evidence>
<dbReference type="AlphaFoldDB" id="A0A8C0RUY4"/>
<feature type="compositionally biased region" description="Low complexity" evidence="3">
    <location>
        <begin position="67"/>
        <end position="90"/>
    </location>
</feature>
<dbReference type="GO" id="GO:0019722">
    <property type="term" value="P:calcium-mediated signaling"/>
    <property type="evidence" value="ECO:0007669"/>
    <property type="project" value="InterPro"/>
</dbReference>
<name>A0A8C0RUY4_CANLF</name>
<dbReference type="FunFam" id="3.30.70.330:FF:000092">
    <property type="entry name" value="Calcipressin-2 isoform 2"/>
    <property type="match status" value="1"/>
</dbReference>
<reference evidence="4" key="2">
    <citation type="submission" date="2025-08" db="UniProtKB">
        <authorList>
            <consortium name="Ensembl"/>
        </authorList>
    </citation>
    <scope>IDENTIFICATION</scope>
</reference>
<dbReference type="OrthoDB" id="17212at2759"/>
<accession>A0A8C0RUY4</accession>
<evidence type="ECO:0000256" key="3">
    <source>
        <dbReference type="SAM" id="MobiDB-lite"/>
    </source>
</evidence>
<dbReference type="InterPro" id="IPR012677">
    <property type="entry name" value="Nucleotide-bd_a/b_plait_sf"/>
</dbReference>
<dbReference type="Proteomes" id="UP000694542">
    <property type="component" value="Chromosome 2"/>
</dbReference>
<dbReference type="InterPro" id="IPR035979">
    <property type="entry name" value="RBD_domain_sf"/>
</dbReference>
<feature type="region of interest" description="Disordered" evidence="3">
    <location>
        <begin position="1"/>
        <end position="226"/>
    </location>
</feature>
<organism evidence="4 5">
    <name type="scientific">Canis lupus familiaris</name>
    <name type="common">Dog</name>
    <name type="synonym">Canis familiaris</name>
    <dbReference type="NCBI Taxonomy" id="9615"/>
    <lineage>
        <taxon>Eukaryota</taxon>
        <taxon>Metazoa</taxon>
        <taxon>Chordata</taxon>
        <taxon>Craniata</taxon>
        <taxon>Vertebrata</taxon>
        <taxon>Euteleostomi</taxon>
        <taxon>Mammalia</taxon>
        <taxon>Eutheria</taxon>
        <taxon>Laurasiatheria</taxon>
        <taxon>Carnivora</taxon>
        <taxon>Caniformia</taxon>
        <taxon>Canidae</taxon>
        <taxon>Canis</taxon>
    </lineage>
</organism>
<evidence type="ECO:0000256" key="2">
    <source>
        <dbReference type="ARBA" id="ARBA00024927"/>
    </source>
</evidence>
<proteinExistence type="inferred from homology"/>
<dbReference type="Gene3D" id="3.30.70.330">
    <property type="match status" value="1"/>
</dbReference>
<protein>
    <submittedName>
        <fullName evidence="4">RCAN family member 3</fullName>
    </submittedName>
</protein>
<dbReference type="PANTHER" id="PTHR10300">
    <property type="entry name" value="CALCIPRESSIN"/>
    <property type="match status" value="1"/>
</dbReference>
<evidence type="ECO:0000313" key="5">
    <source>
        <dbReference type="Proteomes" id="UP000694542"/>
    </source>
</evidence>
<reference evidence="4" key="1">
    <citation type="submission" date="2018-10" db="EMBL/GenBank/DDBJ databases">
        <title>De novo assembly of a Great Dane genome.</title>
        <authorList>
            <person name="Kidd J.M."/>
            <person name="Pendleton A.L."/>
            <person name="Shen F."/>
            <person name="Emery S."/>
        </authorList>
    </citation>
    <scope>NUCLEOTIDE SEQUENCE [LARGE SCALE GENOMIC DNA]</scope>
    <source>
        <strain evidence="4">Great Dane</strain>
    </source>
</reference>
<dbReference type="Pfam" id="PF04847">
    <property type="entry name" value="Calcipressin"/>
    <property type="match status" value="1"/>
</dbReference>
<dbReference type="Ensembl" id="ENSCAFT00040001336.1">
    <property type="protein sequence ID" value="ENSCAFP00040001148.1"/>
    <property type="gene ID" value="ENSCAFG00040000709.1"/>
</dbReference>
<feature type="region of interest" description="Disordered" evidence="3">
    <location>
        <begin position="453"/>
        <end position="481"/>
    </location>
</feature>
<gene>
    <name evidence="4" type="primary">RCAN3</name>
</gene>
<dbReference type="GO" id="GO:0003676">
    <property type="term" value="F:nucleic acid binding"/>
    <property type="evidence" value="ECO:0007669"/>
    <property type="project" value="InterPro"/>
</dbReference>
<evidence type="ECO:0000256" key="1">
    <source>
        <dbReference type="ARBA" id="ARBA00008209"/>
    </source>
</evidence>
<feature type="compositionally biased region" description="Polar residues" evidence="3">
    <location>
        <begin position="176"/>
        <end position="186"/>
    </location>
</feature>